<name>A0A2S5D142_LYSSH</name>
<dbReference type="AlphaFoldDB" id="A0A2S5D142"/>
<evidence type="ECO:0000313" key="2">
    <source>
        <dbReference type="Proteomes" id="UP000237319"/>
    </source>
</evidence>
<dbReference type="Pfam" id="PF05133">
    <property type="entry name" value="SPP1_portal"/>
    <property type="match status" value="1"/>
</dbReference>
<dbReference type="RefSeq" id="WP_103976804.1">
    <property type="nucleotide sequence ID" value="NZ_PGLV01000001.1"/>
</dbReference>
<dbReference type="Proteomes" id="UP000237319">
    <property type="component" value="Unassembled WGS sequence"/>
</dbReference>
<comment type="caution">
    <text evidence="1">The sequence shown here is derived from an EMBL/GenBank/DDBJ whole genome shotgun (WGS) entry which is preliminary data.</text>
</comment>
<protein>
    <recommendedName>
        <fullName evidence="3">Phage portal protein</fullName>
    </recommendedName>
</protein>
<proteinExistence type="predicted"/>
<dbReference type="InterPro" id="IPR021145">
    <property type="entry name" value="Portal_protein_SPP1_Gp6-like"/>
</dbReference>
<organism evidence="1 2">
    <name type="scientific">Lysinibacillus sphaericus</name>
    <name type="common">Bacillus sphaericus</name>
    <dbReference type="NCBI Taxonomy" id="1421"/>
    <lineage>
        <taxon>Bacteria</taxon>
        <taxon>Bacillati</taxon>
        <taxon>Bacillota</taxon>
        <taxon>Bacilli</taxon>
        <taxon>Bacillales</taxon>
        <taxon>Bacillaceae</taxon>
        <taxon>Lysinibacillus</taxon>
    </lineage>
</organism>
<reference evidence="1 2" key="1">
    <citation type="submission" date="2017-11" db="EMBL/GenBank/DDBJ databases">
        <title>Genome sequence of Lysinibacillus sphaericus, a lignin-degrading bacteria isolated from municipal solid waste soil.</title>
        <authorList>
            <person name="Persinoti G.F."/>
            <person name="Paixao D.A."/>
            <person name="Bugg T.D."/>
            <person name="Squina F.M."/>
        </authorList>
    </citation>
    <scope>NUCLEOTIDE SEQUENCE [LARGE SCALE GENOMIC DNA]</scope>
    <source>
        <strain evidence="1 2">A1</strain>
    </source>
</reference>
<evidence type="ECO:0008006" key="3">
    <source>
        <dbReference type="Google" id="ProtNLM"/>
    </source>
</evidence>
<dbReference type="EMBL" id="PGLV01000001">
    <property type="protein sequence ID" value="POZ56775.1"/>
    <property type="molecule type" value="Genomic_DNA"/>
</dbReference>
<gene>
    <name evidence="1" type="ORF">LYSIN_01558</name>
</gene>
<evidence type="ECO:0000313" key="1">
    <source>
        <dbReference type="EMBL" id="POZ56775.1"/>
    </source>
</evidence>
<sequence>MNIQEYIKIIHNGNSEWFIDEVDNFVNQKRILDVIRKREYLDGKHAILNRGVENYNGTPYEPRKVILQYGKKVIELETTYLLKNPLTLTGKDDIVSDFKNVYKKGKYNKVDFDILNHIVKYGNAYEYIFLNKYGNIQSKLIQPENAYPIYNDELEMIAFVEYYTSLESDFYIVYYENRVEKYSNVGSGELKLISTFKNVSGLPIHYRNDNEMDLTFGKSDLDDFINIIDSMEDILSKFSDSFYKHHNPIPVVIGQQLVGEGLNPHVVGGGINLDDGADFKMVSNELNHQAFEVIYKTLKQELINISSTPAVSLNNADVSNLSETSMKILYQLADMKAGINEKYLREGLEQRFEKIILLLNRMGKSYDEDTIESLEMVFHYARPINETDVIENIVKLYEMGAISLESILDIAPLVSDSQRELERINRQTSISNSDEEEITTD</sequence>
<keyword evidence="2" id="KW-1185">Reference proteome</keyword>
<accession>A0A2S5D142</accession>